<sequence length="267" mass="29540">MGSEDDDDGSESEYEEQCEQPNQAHGDTLESMDWWVAMTPGQQRSMMIRFVIQPPPVATPVATATPTAAAPAFVQVHRAKVKKLDIEDFRGTPGESIETWLATVRQAVQRQAMLGGDTWTSVKLYYGVTAHLRRDVNKWLALKYTINGYGEYEEGRKVTSWRGAQRHYHANSGDTDEEEQKSSATLPKNTRAVASKTMMSLRSSTLIQRRIKDAIATLDSFMNSDDTGISRLPVEAECPNGRQSVKAGVPLLKTSTKTPLATVSVFA</sequence>
<gene>
    <name evidence="2" type="ORF">Pfra01_000748100</name>
</gene>
<feature type="region of interest" description="Disordered" evidence="1">
    <location>
        <begin position="1"/>
        <end position="25"/>
    </location>
</feature>
<name>A0A9W7CIT6_9STRA</name>
<evidence type="ECO:0000313" key="2">
    <source>
        <dbReference type="EMBL" id="GMF31979.1"/>
    </source>
</evidence>
<protein>
    <submittedName>
        <fullName evidence="2">Unnamed protein product</fullName>
    </submittedName>
</protein>
<proteinExistence type="predicted"/>
<comment type="caution">
    <text evidence="2">The sequence shown here is derived from an EMBL/GenBank/DDBJ whole genome shotgun (WGS) entry which is preliminary data.</text>
</comment>
<dbReference type="EMBL" id="BSXT01000660">
    <property type="protein sequence ID" value="GMF31979.1"/>
    <property type="molecule type" value="Genomic_DNA"/>
</dbReference>
<dbReference type="Proteomes" id="UP001165121">
    <property type="component" value="Unassembled WGS sequence"/>
</dbReference>
<accession>A0A9W7CIT6</accession>
<dbReference type="AlphaFoldDB" id="A0A9W7CIT6"/>
<organism evidence="2 3">
    <name type="scientific">Phytophthora fragariaefolia</name>
    <dbReference type="NCBI Taxonomy" id="1490495"/>
    <lineage>
        <taxon>Eukaryota</taxon>
        <taxon>Sar</taxon>
        <taxon>Stramenopiles</taxon>
        <taxon>Oomycota</taxon>
        <taxon>Peronosporomycetes</taxon>
        <taxon>Peronosporales</taxon>
        <taxon>Peronosporaceae</taxon>
        <taxon>Phytophthora</taxon>
    </lineage>
</organism>
<evidence type="ECO:0000313" key="3">
    <source>
        <dbReference type="Proteomes" id="UP001165121"/>
    </source>
</evidence>
<keyword evidence="3" id="KW-1185">Reference proteome</keyword>
<feature type="compositionally biased region" description="Acidic residues" evidence="1">
    <location>
        <begin position="1"/>
        <end position="18"/>
    </location>
</feature>
<reference evidence="2" key="1">
    <citation type="submission" date="2023-04" db="EMBL/GenBank/DDBJ databases">
        <title>Phytophthora fragariaefolia NBRC 109709.</title>
        <authorList>
            <person name="Ichikawa N."/>
            <person name="Sato H."/>
            <person name="Tonouchi N."/>
        </authorList>
    </citation>
    <scope>NUCLEOTIDE SEQUENCE</scope>
    <source>
        <strain evidence="2">NBRC 109709</strain>
    </source>
</reference>
<feature type="region of interest" description="Disordered" evidence="1">
    <location>
        <begin position="167"/>
        <end position="188"/>
    </location>
</feature>
<evidence type="ECO:0000256" key="1">
    <source>
        <dbReference type="SAM" id="MobiDB-lite"/>
    </source>
</evidence>